<sequence>IFHPHAPISIPPRLHKNFHTRLLLEAPRLARLKKPNALNIPSNPFRFSNSRWLAPAWLFSQTPNSKLQTPSGEMESHVQSGKKRSWTDEKHLQFLNSMEASFVRAMFERKDHRLLRLDRYLPDTSDSTLDLKTLNKTKKKGGRMDGGADKRLRRFSSQPFNASQDQRREVG</sequence>
<dbReference type="InterPro" id="IPR044678">
    <property type="entry name" value="COR27/28"/>
</dbReference>
<evidence type="ECO:0000256" key="1">
    <source>
        <dbReference type="SAM" id="MobiDB-lite"/>
    </source>
</evidence>
<gene>
    <name evidence="2" type="ORF">Prudu_007635</name>
</gene>
<dbReference type="PANTHER" id="PTHR33676:SF15">
    <property type="entry name" value="OS02G0674233 PROTEIN"/>
    <property type="match status" value="1"/>
</dbReference>
<dbReference type="GO" id="GO:0009409">
    <property type="term" value="P:response to cold"/>
    <property type="evidence" value="ECO:0007669"/>
    <property type="project" value="InterPro"/>
</dbReference>
<accession>A0A4Y1R2I3</accession>
<organism evidence="2">
    <name type="scientific">Prunus dulcis</name>
    <name type="common">Almond</name>
    <name type="synonym">Amygdalus dulcis</name>
    <dbReference type="NCBI Taxonomy" id="3755"/>
    <lineage>
        <taxon>Eukaryota</taxon>
        <taxon>Viridiplantae</taxon>
        <taxon>Streptophyta</taxon>
        <taxon>Embryophyta</taxon>
        <taxon>Tracheophyta</taxon>
        <taxon>Spermatophyta</taxon>
        <taxon>Magnoliopsida</taxon>
        <taxon>eudicotyledons</taxon>
        <taxon>Gunneridae</taxon>
        <taxon>Pentapetalae</taxon>
        <taxon>rosids</taxon>
        <taxon>fabids</taxon>
        <taxon>Rosales</taxon>
        <taxon>Rosaceae</taxon>
        <taxon>Amygdaloideae</taxon>
        <taxon>Amygdaleae</taxon>
        <taxon>Prunus</taxon>
    </lineage>
</organism>
<reference evidence="2" key="1">
    <citation type="journal article" date="2019" name="Science">
        <title>Mutation of a bHLH transcription factor allowed almond domestication.</title>
        <authorList>
            <person name="Sanchez-Perez R."/>
            <person name="Pavan S."/>
            <person name="Mazzeo R."/>
            <person name="Moldovan C."/>
            <person name="Aiese Cigliano R."/>
            <person name="Del Cueto J."/>
            <person name="Ricciardi F."/>
            <person name="Lotti C."/>
            <person name="Ricciardi L."/>
            <person name="Dicenta F."/>
            <person name="Lopez-Marques R.L."/>
            <person name="Lindberg Moller B."/>
        </authorList>
    </citation>
    <scope>NUCLEOTIDE SEQUENCE</scope>
</reference>
<dbReference type="AlphaFoldDB" id="A0A4Y1R2I3"/>
<protein>
    <submittedName>
        <fullName evidence="2">Uncharacterized protein</fullName>
    </submittedName>
</protein>
<feature type="compositionally biased region" description="Polar residues" evidence="1">
    <location>
        <begin position="155"/>
        <end position="164"/>
    </location>
</feature>
<dbReference type="PANTHER" id="PTHR33676">
    <property type="entry name" value="COLD REGULATED PROTEIN 27"/>
    <property type="match status" value="1"/>
</dbReference>
<feature type="region of interest" description="Disordered" evidence="1">
    <location>
        <begin position="64"/>
        <end position="84"/>
    </location>
</feature>
<proteinExistence type="predicted"/>
<dbReference type="EMBL" id="AP019298">
    <property type="protein sequence ID" value="BBG98276.1"/>
    <property type="molecule type" value="Genomic_DNA"/>
</dbReference>
<feature type="non-terminal residue" evidence="2">
    <location>
        <position position="1"/>
    </location>
</feature>
<evidence type="ECO:0000313" key="2">
    <source>
        <dbReference type="EMBL" id="BBG98276.1"/>
    </source>
</evidence>
<feature type="region of interest" description="Disordered" evidence="1">
    <location>
        <begin position="134"/>
        <end position="171"/>
    </location>
</feature>
<dbReference type="GO" id="GO:0042752">
    <property type="term" value="P:regulation of circadian rhythm"/>
    <property type="evidence" value="ECO:0007669"/>
    <property type="project" value="InterPro"/>
</dbReference>
<name>A0A4Y1R2I3_PRUDU</name>